<keyword evidence="6" id="KW-1185">Reference proteome</keyword>
<keyword evidence="2 5" id="KW-0436">Ligase</keyword>
<evidence type="ECO:0000256" key="1">
    <source>
        <dbReference type="ARBA" id="ARBA00006432"/>
    </source>
</evidence>
<comment type="caution">
    <text evidence="5">The sequence shown here is derived from an EMBL/GenBank/DDBJ whole genome shotgun (WGS) entry which is preliminary data.</text>
</comment>
<protein>
    <submittedName>
        <fullName evidence="5">4-coumarate:coa ligase-like protein</fullName>
    </submittedName>
</protein>
<feature type="domain" description="AMP-dependent synthetase/ligase" evidence="3">
    <location>
        <begin position="100"/>
        <end position="473"/>
    </location>
</feature>
<dbReference type="InterPro" id="IPR025110">
    <property type="entry name" value="AMP-bd_C"/>
</dbReference>
<dbReference type="PANTHER" id="PTHR24096">
    <property type="entry name" value="LONG-CHAIN-FATTY-ACID--COA LIGASE"/>
    <property type="match status" value="1"/>
</dbReference>
<dbReference type="AlphaFoldDB" id="S9VXT9"/>
<organism evidence="5 6">
    <name type="scientific">Strigomonas culicis</name>
    <dbReference type="NCBI Taxonomy" id="28005"/>
    <lineage>
        <taxon>Eukaryota</taxon>
        <taxon>Discoba</taxon>
        <taxon>Euglenozoa</taxon>
        <taxon>Kinetoplastea</taxon>
        <taxon>Metakinetoplastina</taxon>
        <taxon>Trypanosomatida</taxon>
        <taxon>Trypanosomatidae</taxon>
        <taxon>Strigomonadinae</taxon>
        <taxon>Strigomonas</taxon>
    </lineage>
</organism>
<dbReference type="GO" id="GO:0016405">
    <property type="term" value="F:CoA-ligase activity"/>
    <property type="evidence" value="ECO:0007669"/>
    <property type="project" value="TreeGrafter"/>
</dbReference>
<gene>
    <name evidence="5" type="ORF">STCU_05120</name>
</gene>
<reference evidence="5 6" key="1">
    <citation type="journal article" date="2013" name="PLoS ONE">
        <title>Predicting the Proteins of Angomonas deanei, Strigomonas culicis and Their Respective Endosymbionts Reveals New Aspects of the Trypanosomatidae Family.</title>
        <authorList>
            <person name="Motta M.C."/>
            <person name="Martins A.C."/>
            <person name="de Souza S.S."/>
            <person name="Catta-Preta C.M."/>
            <person name="Silva R."/>
            <person name="Klein C.C."/>
            <person name="de Almeida L.G."/>
            <person name="de Lima Cunha O."/>
            <person name="Ciapina L.P."/>
            <person name="Brocchi M."/>
            <person name="Colabardini A.C."/>
            <person name="de Araujo Lima B."/>
            <person name="Machado C.R."/>
            <person name="de Almeida Soares C.M."/>
            <person name="Probst C.M."/>
            <person name="de Menezes C.B."/>
            <person name="Thompson C.E."/>
            <person name="Bartholomeu D.C."/>
            <person name="Gradia D.F."/>
            <person name="Pavoni D.P."/>
            <person name="Grisard E.C."/>
            <person name="Fantinatti-Garboggini F."/>
            <person name="Marchini F.K."/>
            <person name="Rodrigues-Luiz G.F."/>
            <person name="Wagner G."/>
            <person name="Goldman G.H."/>
            <person name="Fietto J.L."/>
            <person name="Elias M.C."/>
            <person name="Goldman M.H."/>
            <person name="Sagot M.F."/>
            <person name="Pereira M."/>
            <person name="Stoco P.H."/>
            <person name="de Mendonca-Neto R.P."/>
            <person name="Teixeira S.M."/>
            <person name="Maciel T.E."/>
            <person name="de Oliveira Mendes T.A."/>
            <person name="Urmenyi T.P."/>
            <person name="de Souza W."/>
            <person name="Schenkman S."/>
            <person name="de Vasconcelos A.T."/>
        </authorList>
    </citation>
    <scope>NUCLEOTIDE SEQUENCE [LARGE SCALE GENOMIC DNA]</scope>
</reference>
<evidence type="ECO:0000259" key="3">
    <source>
        <dbReference type="Pfam" id="PF00501"/>
    </source>
</evidence>
<accession>S9VXT9</accession>
<dbReference type="EMBL" id="ATMH01005120">
    <property type="protein sequence ID" value="EPY28460.1"/>
    <property type="molecule type" value="Genomic_DNA"/>
</dbReference>
<dbReference type="Proteomes" id="UP000015354">
    <property type="component" value="Unassembled WGS sequence"/>
</dbReference>
<evidence type="ECO:0000313" key="6">
    <source>
        <dbReference type="Proteomes" id="UP000015354"/>
    </source>
</evidence>
<dbReference type="InterPro" id="IPR045851">
    <property type="entry name" value="AMP-bd_C_sf"/>
</dbReference>
<dbReference type="Pfam" id="PF00501">
    <property type="entry name" value="AMP-binding"/>
    <property type="match status" value="1"/>
</dbReference>
<feature type="domain" description="AMP-binding enzyme C-terminal" evidence="4">
    <location>
        <begin position="523"/>
        <end position="605"/>
    </location>
</feature>
<sequence>MKNISRMFRFSSCGAAHLTRLFQPRSTTAANCTRSIAALRHVATTSNATNEPSQATDSATPGARQYISPEGWRVYASVYPSMRSELDMHRSLYRFMAGRWARAPERAALIQSETKEQLTFGQLQDATEHLAQVLYHHAHVRRGDVLCLMTPNNIHHPAVAFATMRLGAVLTTASSMTTVEVLCYQLEMSEAKVIVTTHAFLNAAKAAAHKVVLRTGYPLRVLQVEDLLAMEAPAIPSTYTAMEEAAPDDVAFLPFSSGTTGAPKGVQLTHRNLIASILTTTSAFPMQTDTDVVLNVLPCFHIYGFSTVMSGALSHNVPQVVMSKYSADTFLQAVEDYRATICFIAPPIAANLLHHLEDPSNTHDFSSMQDMISAAAPLSPEVIRRLRLKAPGLRLGQGWGMTEMSPTVTAYPRGQPEFPPESVGVLSADNEMRIVKVDDSQQSGADRSAGVDVPEGAEGELWVRGPQLMKGYLKQEDTAQCMQDGWYRTGDIGYVDARRLVYISGRLKELIKYKGFQVSPPDVEAELMKHPWVRDCIVLGVPDPQDISFENPRALVVLVDDLPASDAARAPGVLCRHMMRRMPPHKRLHGGVRIVDKVMRSPTGKLMRRQQRMAELEYLKETHG</sequence>
<dbReference type="Gene3D" id="3.30.300.30">
    <property type="match status" value="1"/>
</dbReference>
<dbReference type="PANTHER" id="PTHR24096:SF149">
    <property type="entry name" value="AMP-BINDING DOMAIN-CONTAINING PROTEIN-RELATED"/>
    <property type="match status" value="1"/>
</dbReference>
<dbReference type="OrthoDB" id="10253869at2759"/>
<dbReference type="Gene3D" id="3.40.50.12780">
    <property type="entry name" value="N-terminal domain of ligase-like"/>
    <property type="match status" value="1"/>
</dbReference>
<proteinExistence type="inferred from homology"/>
<dbReference type="InterPro" id="IPR042099">
    <property type="entry name" value="ANL_N_sf"/>
</dbReference>
<comment type="similarity">
    <text evidence="1">Belongs to the ATP-dependent AMP-binding enzyme family.</text>
</comment>
<dbReference type="SUPFAM" id="SSF56801">
    <property type="entry name" value="Acetyl-CoA synthetase-like"/>
    <property type="match status" value="1"/>
</dbReference>
<name>S9VXT9_9TRYP</name>
<dbReference type="Pfam" id="PF13193">
    <property type="entry name" value="AMP-binding_C"/>
    <property type="match status" value="1"/>
</dbReference>
<dbReference type="InterPro" id="IPR020845">
    <property type="entry name" value="AMP-binding_CS"/>
</dbReference>
<dbReference type="PROSITE" id="PS00455">
    <property type="entry name" value="AMP_BINDING"/>
    <property type="match status" value="1"/>
</dbReference>
<evidence type="ECO:0000313" key="5">
    <source>
        <dbReference type="EMBL" id="EPY28460.1"/>
    </source>
</evidence>
<evidence type="ECO:0000259" key="4">
    <source>
        <dbReference type="Pfam" id="PF13193"/>
    </source>
</evidence>
<evidence type="ECO:0000256" key="2">
    <source>
        <dbReference type="ARBA" id="ARBA00022598"/>
    </source>
</evidence>
<dbReference type="InterPro" id="IPR000873">
    <property type="entry name" value="AMP-dep_synth/lig_dom"/>
</dbReference>